<organism evidence="1 2">
    <name type="scientific">Cochliobolus sativus</name>
    <name type="common">Common root rot and spot blotch fungus</name>
    <name type="synonym">Bipolaris sorokiniana</name>
    <dbReference type="NCBI Taxonomy" id="45130"/>
    <lineage>
        <taxon>Eukaryota</taxon>
        <taxon>Fungi</taxon>
        <taxon>Dikarya</taxon>
        <taxon>Ascomycota</taxon>
        <taxon>Pezizomycotina</taxon>
        <taxon>Dothideomycetes</taxon>
        <taxon>Pleosporomycetidae</taxon>
        <taxon>Pleosporales</taxon>
        <taxon>Pleosporineae</taxon>
        <taxon>Pleosporaceae</taxon>
        <taxon>Bipolaris</taxon>
    </lineage>
</organism>
<proteinExistence type="predicted"/>
<reference evidence="1" key="1">
    <citation type="submission" date="2019-11" db="EMBL/GenBank/DDBJ databases">
        <title>Bipolaris sorokiniana Genome sequencing.</title>
        <authorList>
            <person name="Wang H."/>
        </authorList>
    </citation>
    <scope>NUCLEOTIDE SEQUENCE</scope>
</reference>
<dbReference type="AlphaFoldDB" id="A0A8H6DV99"/>
<protein>
    <recommendedName>
        <fullName evidence="3">BTB domain-containing protein</fullName>
    </recommendedName>
</protein>
<gene>
    <name evidence="1" type="ORF">GGP41_009010</name>
</gene>
<accession>A0A8H6DV99</accession>
<dbReference type="InterPro" id="IPR011333">
    <property type="entry name" value="SKP1/BTB/POZ_sf"/>
</dbReference>
<evidence type="ECO:0000313" key="2">
    <source>
        <dbReference type="Proteomes" id="UP000624244"/>
    </source>
</evidence>
<name>A0A8H6DV99_COCSA</name>
<sequence>MALENYVRDLSYLTSGNLSDLTLNFGEKSWQIHKALACCHSKWFRKAVTIGFEASSCNLGQI</sequence>
<evidence type="ECO:0000313" key="1">
    <source>
        <dbReference type="EMBL" id="KAF5847755.1"/>
    </source>
</evidence>
<dbReference type="EMBL" id="WNKQ01000012">
    <property type="protein sequence ID" value="KAF5847755.1"/>
    <property type="molecule type" value="Genomic_DNA"/>
</dbReference>
<comment type="caution">
    <text evidence="1">The sequence shown here is derived from an EMBL/GenBank/DDBJ whole genome shotgun (WGS) entry which is preliminary data.</text>
</comment>
<evidence type="ECO:0008006" key="3">
    <source>
        <dbReference type="Google" id="ProtNLM"/>
    </source>
</evidence>
<dbReference type="SUPFAM" id="SSF54695">
    <property type="entry name" value="POZ domain"/>
    <property type="match status" value="1"/>
</dbReference>
<dbReference type="Proteomes" id="UP000624244">
    <property type="component" value="Unassembled WGS sequence"/>
</dbReference>
<dbReference type="Gene3D" id="3.30.710.10">
    <property type="entry name" value="Potassium Channel Kv1.1, Chain A"/>
    <property type="match status" value="1"/>
</dbReference>